<reference evidence="1 2" key="1">
    <citation type="submission" date="2019-06" db="EMBL/GenBank/DDBJ databases">
        <authorList>
            <person name="Livingstone P."/>
            <person name="Whitworth D."/>
        </authorList>
    </citation>
    <scope>NUCLEOTIDE SEQUENCE [LARGE SCALE GENOMIC DNA]</scope>
    <source>
        <strain evidence="1 2">AM401</strain>
    </source>
</reference>
<sequence>MPRFFWVDEDYAVTAKYRGYVDASHRWHLPGLLKCPMCGATWGGLGHHFPGVDLTQLPEHREFEKARPEPLPEFTRLRELVRPLVPPHAALPPGTSFGPLVGTSSGKLPDFVWLLDVLLLDQEMVEQLQVGGLHGLRAFPTALRFRQKNPPDLLELQVDPHGILHADCIPPEEPPPCETCGRVGFGRPDEPILDAASLPPELDLFRLANFATMVIGTERFRDAVVRLGLDGLTFRELPTR</sequence>
<dbReference type="Proteomes" id="UP000315369">
    <property type="component" value="Unassembled WGS sequence"/>
</dbReference>
<dbReference type="Pfam" id="PF09535">
    <property type="entry name" value="Gmx_para_CXXCG"/>
    <property type="match status" value="1"/>
</dbReference>
<gene>
    <name evidence="1" type="ORF">FJV41_38330</name>
</gene>
<protein>
    <submittedName>
        <fullName evidence="1">Uncharacterized protein</fullName>
    </submittedName>
</protein>
<name>A0A540WP60_9BACT</name>
<comment type="caution">
    <text evidence="1">The sequence shown here is derived from an EMBL/GenBank/DDBJ whole genome shotgun (WGS) entry which is preliminary data.</text>
</comment>
<dbReference type="OrthoDB" id="5513099at2"/>
<dbReference type="EMBL" id="VIFM01000239">
    <property type="protein sequence ID" value="TQF10657.1"/>
    <property type="molecule type" value="Genomic_DNA"/>
</dbReference>
<accession>A0A540WP60</accession>
<evidence type="ECO:0000313" key="2">
    <source>
        <dbReference type="Proteomes" id="UP000315369"/>
    </source>
</evidence>
<evidence type="ECO:0000313" key="1">
    <source>
        <dbReference type="EMBL" id="TQF10657.1"/>
    </source>
</evidence>
<dbReference type="InterPro" id="IPR011750">
    <property type="entry name" value="Gmx_para_CXXCG"/>
</dbReference>
<dbReference type="AlphaFoldDB" id="A0A540WP60"/>
<dbReference type="NCBIfam" id="TIGR02264">
    <property type="entry name" value="gmx_para_CXXCG"/>
    <property type="match status" value="1"/>
</dbReference>
<dbReference type="RefSeq" id="WP_141647569.1">
    <property type="nucleotide sequence ID" value="NZ_VIFM01000239.1"/>
</dbReference>
<keyword evidence="2" id="KW-1185">Reference proteome</keyword>
<organism evidence="1 2">
    <name type="scientific">Myxococcus llanfairpwllgwyngyllgogerychwyrndrobwllllantysiliogogogochensis</name>
    <dbReference type="NCBI Taxonomy" id="2590453"/>
    <lineage>
        <taxon>Bacteria</taxon>
        <taxon>Pseudomonadati</taxon>
        <taxon>Myxococcota</taxon>
        <taxon>Myxococcia</taxon>
        <taxon>Myxococcales</taxon>
        <taxon>Cystobacterineae</taxon>
        <taxon>Myxococcaceae</taxon>
        <taxon>Myxococcus</taxon>
    </lineage>
</organism>
<proteinExistence type="predicted"/>